<keyword evidence="2" id="KW-0378">Hydrolase</keyword>
<gene>
    <name evidence="5" type="ORF">XA3_02000</name>
</gene>
<evidence type="ECO:0000256" key="1">
    <source>
        <dbReference type="ARBA" id="ARBA00010838"/>
    </source>
</evidence>
<evidence type="ECO:0008006" key="7">
    <source>
        <dbReference type="Google" id="ProtNLM"/>
    </source>
</evidence>
<dbReference type="PRINTS" id="PR00131">
    <property type="entry name" value="GLHYDRLASE1"/>
</dbReference>
<dbReference type="Gene3D" id="3.20.20.80">
    <property type="entry name" value="Glycosidases"/>
    <property type="match status" value="1"/>
</dbReference>
<organism evidence="5 6">
    <name type="scientific">Xylocopilactobacillus apicola</name>
    <dbReference type="NCBI Taxonomy" id="2932184"/>
    <lineage>
        <taxon>Bacteria</taxon>
        <taxon>Bacillati</taxon>
        <taxon>Bacillota</taxon>
        <taxon>Bacilli</taxon>
        <taxon>Lactobacillales</taxon>
        <taxon>Lactobacillaceae</taxon>
        <taxon>Xylocopilactobacillus</taxon>
    </lineage>
</organism>
<feature type="active site" description="Nucleophile" evidence="3">
    <location>
        <position position="203"/>
    </location>
</feature>
<dbReference type="Pfam" id="PF00232">
    <property type="entry name" value="Glyco_hydro_1"/>
    <property type="match status" value="1"/>
</dbReference>
<dbReference type="InterPro" id="IPR017853">
    <property type="entry name" value="GH"/>
</dbReference>
<sequence length="307" mass="34824">MTFNEINNQASLNEWGLFTNSGILVKDNENAEQVMYQAAHYELVASAQAVQIGHAINPDFEIGCMVAMGPTYPATPDPRDILKAQKVMQANYWFSDVQVLGSYPEWLTKYQENQNFKLDITNEDLYTLDSGVVDYVGISYYASNVVKSSENEPLSNLTPGHNEEVTNSALEKTDWGWQIDPLGLRYSLNWLTDRYHLPIFIVENGMGAFDQVEKDGKIHDPYRIEYLKKHIEQMKLAVSEDGVDLMGYTPWGLIDLVSAGTGQMEKRYGVIYVDKNDKGEGTLERSRKDSFDWFKKVIATNGDDLTE</sequence>
<keyword evidence="2" id="KW-0326">Glycosidase</keyword>
<proteinExistence type="inferred from homology"/>
<dbReference type="GO" id="GO:0016052">
    <property type="term" value="P:carbohydrate catabolic process"/>
    <property type="evidence" value="ECO:0007669"/>
    <property type="project" value="TreeGrafter"/>
</dbReference>
<dbReference type="PANTHER" id="PTHR10353">
    <property type="entry name" value="GLYCOSYL HYDROLASE"/>
    <property type="match status" value="1"/>
</dbReference>
<dbReference type="InterPro" id="IPR001360">
    <property type="entry name" value="Glyco_hydro_1"/>
</dbReference>
<dbReference type="PANTHER" id="PTHR10353:SF85">
    <property type="entry name" value="ARYL-PHOSPHO-BETA-D-GLUCOSIDASE BGLA"/>
    <property type="match status" value="1"/>
</dbReference>
<name>A0AAU9D222_9LACO</name>
<keyword evidence="6" id="KW-1185">Reference proteome</keyword>
<evidence type="ECO:0000256" key="3">
    <source>
        <dbReference type="PROSITE-ProRule" id="PRU10055"/>
    </source>
</evidence>
<evidence type="ECO:0000256" key="2">
    <source>
        <dbReference type="ARBA" id="ARBA00023295"/>
    </source>
</evidence>
<dbReference type="InterPro" id="IPR018120">
    <property type="entry name" value="Glyco_hydro_1_AS"/>
</dbReference>
<dbReference type="PROSITE" id="PS00572">
    <property type="entry name" value="GLYCOSYL_HYDROL_F1_1"/>
    <property type="match status" value="1"/>
</dbReference>
<accession>A0AAU9D222</accession>
<dbReference type="SUPFAM" id="SSF51445">
    <property type="entry name" value="(Trans)glycosidases"/>
    <property type="match status" value="1"/>
</dbReference>
<dbReference type="AlphaFoldDB" id="A0AAU9D222"/>
<dbReference type="GO" id="GO:0008422">
    <property type="term" value="F:beta-glucosidase activity"/>
    <property type="evidence" value="ECO:0007669"/>
    <property type="project" value="TreeGrafter"/>
</dbReference>
<dbReference type="KEGG" id="xap:XA3_02000"/>
<evidence type="ECO:0000313" key="6">
    <source>
        <dbReference type="Proteomes" id="UP001321861"/>
    </source>
</evidence>
<reference evidence="5 6" key="1">
    <citation type="journal article" date="2023" name="Microbiol. Spectr.">
        <title>Symbiosis of Carpenter Bees with Uncharacterized Lactic Acid Bacteria Showing NAD Auxotrophy.</title>
        <authorList>
            <person name="Kawasaki S."/>
            <person name="Ozawa K."/>
            <person name="Mori T."/>
            <person name="Yamamoto A."/>
            <person name="Ito M."/>
            <person name="Ohkuma M."/>
            <person name="Sakamoto M."/>
            <person name="Matsutani M."/>
        </authorList>
    </citation>
    <scope>NUCLEOTIDE SEQUENCE [LARGE SCALE GENOMIC DNA]</scope>
    <source>
        <strain evidence="5 6">XA3</strain>
    </source>
</reference>
<dbReference type="Proteomes" id="UP001321861">
    <property type="component" value="Chromosome"/>
</dbReference>
<evidence type="ECO:0000256" key="4">
    <source>
        <dbReference type="RuleBase" id="RU003690"/>
    </source>
</evidence>
<dbReference type="EMBL" id="AP026802">
    <property type="protein sequence ID" value="BDR57759.1"/>
    <property type="molecule type" value="Genomic_DNA"/>
</dbReference>
<protein>
    <recommendedName>
        <fullName evidence="7">6-phospho-beta-glucosidase</fullName>
    </recommendedName>
</protein>
<dbReference type="GO" id="GO:0005829">
    <property type="term" value="C:cytosol"/>
    <property type="evidence" value="ECO:0007669"/>
    <property type="project" value="TreeGrafter"/>
</dbReference>
<evidence type="ECO:0000313" key="5">
    <source>
        <dbReference type="EMBL" id="BDR57759.1"/>
    </source>
</evidence>
<comment type="similarity">
    <text evidence="1 4">Belongs to the glycosyl hydrolase 1 family.</text>
</comment>